<evidence type="ECO:0000259" key="4">
    <source>
        <dbReference type="Pfam" id="PF07687"/>
    </source>
</evidence>
<dbReference type="InterPro" id="IPR036264">
    <property type="entry name" value="Bact_exopeptidase_dim_dom"/>
</dbReference>
<feature type="binding site" evidence="2">
    <location>
        <position position="135"/>
    </location>
    <ligand>
        <name>Mn(2+)</name>
        <dbReference type="ChEBI" id="CHEBI:29035"/>
        <label>2</label>
    </ligand>
</feature>
<sequence>MRHLFLAAAAALSIAAPVAAAEPDYAAAVRADYKAELAAMFDWFHRNPELSFKETKTAARMAAELRKVPGMQVTENVGGTGVVGVLKNGDGPVILVRADMDGLPVEEKSGLANASKVRQVGVDGVEAPVMHACGHDTHITSMVGTARRMAALKDRWKGTVVFIVQPAEERVGGAAAMVKDGLYKRFPKPQAALAFHVSSELAAGKVSAAEGIQYSSSDSVDITVPGIGAHGASPHMGKDPVYMASQLVIALQGLISREQQPLKPGVITVGSFHSGLKHNIISDEAKLQVTVRANDEEERARLIAGIRRVAKGIGELNGMPADKMPVVKVVEGTPTTINDAALARRLNGVMAQTLGAANVVPFEQKGMGAEDFAYLIQPDAGVKGYYFAVGGTPQAVIDAAAKGGPPVPSHHSPLFKIAPESAIVTGTIAMTAALLDLMKPGSGGSAGS</sequence>
<keyword evidence="2" id="KW-0479">Metal-binding</keyword>
<feature type="binding site" evidence="2">
    <location>
        <position position="133"/>
    </location>
    <ligand>
        <name>Mn(2+)</name>
        <dbReference type="ChEBI" id="CHEBI:29035"/>
        <label>2</label>
    </ligand>
</feature>
<keyword evidence="2" id="KW-0464">Manganese</keyword>
<feature type="chain" id="PRO_5017834663" evidence="3">
    <location>
        <begin position="21"/>
        <end position="448"/>
    </location>
</feature>
<evidence type="ECO:0000256" key="3">
    <source>
        <dbReference type="SAM" id="SignalP"/>
    </source>
</evidence>
<organism evidence="5 6">
    <name type="scientific">Sphingomonas bacterium</name>
    <dbReference type="NCBI Taxonomy" id="1895847"/>
    <lineage>
        <taxon>Bacteria</taxon>
        <taxon>Pseudomonadati</taxon>
        <taxon>Pseudomonadota</taxon>
        <taxon>Alphaproteobacteria</taxon>
        <taxon>Sphingomonadales</taxon>
        <taxon>Sphingomonadaceae</taxon>
        <taxon>Sphingomonas</taxon>
    </lineage>
</organism>
<dbReference type="Gene3D" id="3.40.630.10">
    <property type="entry name" value="Zn peptidases"/>
    <property type="match status" value="1"/>
</dbReference>
<dbReference type="PANTHER" id="PTHR11014:SF63">
    <property type="entry name" value="METALLOPEPTIDASE, PUTATIVE (AFU_ORTHOLOGUE AFUA_6G09600)-RELATED"/>
    <property type="match status" value="1"/>
</dbReference>
<dbReference type="Gene3D" id="3.30.70.360">
    <property type="match status" value="1"/>
</dbReference>
<evidence type="ECO:0000256" key="1">
    <source>
        <dbReference type="ARBA" id="ARBA00022801"/>
    </source>
</evidence>
<name>A0A3D0W9S4_9SPHN</name>
<dbReference type="PIRSF" id="PIRSF005962">
    <property type="entry name" value="Pept_M20D_amidohydro"/>
    <property type="match status" value="1"/>
</dbReference>
<dbReference type="GO" id="GO:0016787">
    <property type="term" value="F:hydrolase activity"/>
    <property type="evidence" value="ECO:0007669"/>
    <property type="project" value="UniProtKB-KW"/>
</dbReference>
<dbReference type="InterPro" id="IPR002933">
    <property type="entry name" value="Peptidase_M20"/>
</dbReference>
<proteinExistence type="predicted"/>
<keyword evidence="1 5" id="KW-0378">Hydrolase</keyword>
<feature type="binding site" evidence="2">
    <location>
        <position position="169"/>
    </location>
    <ligand>
        <name>Mn(2+)</name>
        <dbReference type="ChEBI" id="CHEBI:29035"/>
        <label>2</label>
    </ligand>
</feature>
<evidence type="ECO:0000256" key="2">
    <source>
        <dbReference type="PIRSR" id="PIRSR005962-1"/>
    </source>
</evidence>
<reference evidence="5 6" key="1">
    <citation type="journal article" date="2018" name="Nat. Biotechnol.">
        <title>A standardized bacterial taxonomy based on genome phylogeny substantially revises the tree of life.</title>
        <authorList>
            <person name="Parks D.H."/>
            <person name="Chuvochina M."/>
            <person name="Waite D.W."/>
            <person name="Rinke C."/>
            <person name="Skarshewski A."/>
            <person name="Chaumeil P.A."/>
            <person name="Hugenholtz P."/>
        </authorList>
    </citation>
    <scope>NUCLEOTIDE SEQUENCE [LARGE SCALE GENOMIC DNA]</scope>
    <source>
        <strain evidence="5">UBA9015</strain>
    </source>
</reference>
<dbReference type="Pfam" id="PF01546">
    <property type="entry name" value="Peptidase_M20"/>
    <property type="match status" value="1"/>
</dbReference>
<comment type="cofactor">
    <cofactor evidence="2">
        <name>Mn(2+)</name>
        <dbReference type="ChEBI" id="CHEBI:29035"/>
    </cofactor>
    <text evidence="2">The Mn(2+) ion enhances activity.</text>
</comment>
<dbReference type="PANTHER" id="PTHR11014">
    <property type="entry name" value="PEPTIDASE M20 FAMILY MEMBER"/>
    <property type="match status" value="1"/>
</dbReference>
<gene>
    <name evidence="5" type="ORF">DEP91_04940</name>
</gene>
<feature type="domain" description="Peptidase M20 dimerisation" evidence="4">
    <location>
        <begin position="218"/>
        <end position="311"/>
    </location>
</feature>
<dbReference type="AlphaFoldDB" id="A0A3D0W9S4"/>
<dbReference type="SUPFAM" id="SSF53187">
    <property type="entry name" value="Zn-dependent exopeptidases"/>
    <property type="match status" value="1"/>
</dbReference>
<accession>A0A3D0W9S4</accession>
<dbReference type="GO" id="GO:0046872">
    <property type="term" value="F:metal ion binding"/>
    <property type="evidence" value="ECO:0007669"/>
    <property type="project" value="UniProtKB-KW"/>
</dbReference>
<dbReference type="InterPro" id="IPR011650">
    <property type="entry name" value="Peptidase_M20_dimer"/>
</dbReference>
<dbReference type="InterPro" id="IPR017439">
    <property type="entry name" value="Amidohydrolase"/>
</dbReference>
<dbReference type="NCBIfam" id="TIGR01891">
    <property type="entry name" value="amidohydrolases"/>
    <property type="match status" value="1"/>
</dbReference>
<dbReference type="SUPFAM" id="SSF55031">
    <property type="entry name" value="Bacterial exopeptidase dimerisation domain"/>
    <property type="match status" value="1"/>
</dbReference>
<feature type="signal peptide" evidence="3">
    <location>
        <begin position="1"/>
        <end position="20"/>
    </location>
</feature>
<evidence type="ECO:0000313" key="5">
    <source>
        <dbReference type="EMBL" id="HCB75507.1"/>
    </source>
</evidence>
<comment type="caution">
    <text evidence="5">The sequence shown here is derived from an EMBL/GenBank/DDBJ whole genome shotgun (WGS) entry which is preliminary data.</text>
</comment>
<feature type="binding site" evidence="2">
    <location>
        <position position="411"/>
    </location>
    <ligand>
        <name>Mn(2+)</name>
        <dbReference type="ChEBI" id="CHEBI:29035"/>
        <label>2</label>
    </ligand>
</feature>
<dbReference type="Pfam" id="PF07687">
    <property type="entry name" value="M20_dimer"/>
    <property type="match status" value="1"/>
</dbReference>
<dbReference type="Proteomes" id="UP000262699">
    <property type="component" value="Unassembled WGS sequence"/>
</dbReference>
<keyword evidence="3" id="KW-0732">Signal</keyword>
<protein>
    <submittedName>
        <fullName evidence="5">Amidohydrolase</fullName>
    </submittedName>
</protein>
<dbReference type="EMBL" id="DOYJ01000139">
    <property type="protein sequence ID" value="HCB75507.1"/>
    <property type="molecule type" value="Genomic_DNA"/>
</dbReference>
<evidence type="ECO:0000313" key="6">
    <source>
        <dbReference type="Proteomes" id="UP000262699"/>
    </source>
</evidence>
<feature type="binding site" evidence="2">
    <location>
        <position position="196"/>
    </location>
    <ligand>
        <name>Mn(2+)</name>
        <dbReference type="ChEBI" id="CHEBI:29035"/>
        <label>2</label>
    </ligand>
</feature>